<organism evidence="1 2">
    <name type="scientific">Senna tora</name>
    <dbReference type="NCBI Taxonomy" id="362788"/>
    <lineage>
        <taxon>Eukaryota</taxon>
        <taxon>Viridiplantae</taxon>
        <taxon>Streptophyta</taxon>
        <taxon>Embryophyta</taxon>
        <taxon>Tracheophyta</taxon>
        <taxon>Spermatophyta</taxon>
        <taxon>Magnoliopsida</taxon>
        <taxon>eudicotyledons</taxon>
        <taxon>Gunneridae</taxon>
        <taxon>Pentapetalae</taxon>
        <taxon>rosids</taxon>
        <taxon>fabids</taxon>
        <taxon>Fabales</taxon>
        <taxon>Fabaceae</taxon>
        <taxon>Caesalpinioideae</taxon>
        <taxon>Cassia clade</taxon>
        <taxon>Senna</taxon>
    </lineage>
</organism>
<gene>
    <name evidence="1" type="ORF">G2W53_002429</name>
</gene>
<dbReference type="PANTHER" id="PTHR36038">
    <property type="entry name" value="OS06G0102750 PROTEIN"/>
    <property type="match status" value="1"/>
</dbReference>
<dbReference type="EMBL" id="JAAIUW010000001">
    <property type="protein sequence ID" value="KAF7845524.1"/>
    <property type="molecule type" value="Genomic_DNA"/>
</dbReference>
<comment type="caution">
    <text evidence="1">The sequence shown here is derived from an EMBL/GenBank/DDBJ whole genome shotgun (WGS) entry which is preliminary data.</text>
</comment>
<keyword evidence="2" id="KW-1185">Reference proteome</keyword>
<dbReference type="OrthoDB" id="1889663at2759"/>
<evidence type="ECO:0000313" key="2">
    <source>
        <dbReference type="Proteomes" id="UP000634136"/>
    </source>
</evidence>
<dbReference type="PANTHER" id="PTHR36038:SF3">
    <property type="entry name" value="OVATE FAMILY PROTEIN"/>
    <property type="match status" value="1"/>
</dbReference>
<reference evidence="1" key="1">
    <citation type="submission" date="2020-09" db="EMBL/GenBank/DDBJ databases">
        <title>Genome-Enabled Discovery of Anthraquinone Biosynthesis in Senna tora.</title>
        <authorList>
            <person name="Kang S.-H."/>
            <person name="Pandey R.P."/>
            <person name="Lee C.-M."/>
            <person name="Sim J.-S."/>
            <person name="Jeong J.-T."/>
            <person name="Choi B.-S."/>
            <person name="Jung M."/>
            <person name="Ginzburg D."/>
            <person name="Zhao K."/>
            <person name="Won S.Y."/>
            <person name="Oh T.-J."/>
            <person name="Yu Y."/>
            <person name="Kim N.-H."/>
            <person name="Lee O.R."/>
            <person name="Lee T.-H."/>
            <person name="Bashyal P."/>
            <person name="Kim T.-S."/>
            <person name="Lee W.-H."/>
            <person name="Kawkins C."/>
            <person name="Kim C.-K."/>
            <person name="Kim J.S."/>
            <person name="Ahn B.O."/>
            <person name="Rhee S.Y."/>
            <person name="Sohng J.K."/>
        </authorList>
    </citation>
    <scope>NUCLEOTIDE SEQUENCE</scope>
    <source>
        <tissue evidence="1">Leaf</tissue>
    </source>
</reference>
<dbReference type="Proteomes" id="UP000634136">
    <property type="component" value="Unassembled WGS sequence"/>
</dbReference>
<name>A0A834XJW2_9FABA</name>
<accession>A0A834XJW2</accession>
<sequence>MQILQWLFKGAQEQERKGTKREEDINDQNAKGKGIILLENHRVYRRTKRNEERKPGCKNLKIIALICREDISKAWFYSTLNLKRLGSFNRKLHFLYSMNMMKREKTSISASSHVRNKVLPVSEASFSKSQSKDEAQVEKRKPILRIKELLRWASASKTEKGRKLNNGRKVMQFPRRGTIKSVKDNDQVDVKSLSTITSSAHSVISMTSSSNIRDTKVTSSSNSTSFASTKGNWITTDSELMHIFMEDGATHQVGKFT</sequence>
<proteinExistence type="predicted"/>
<dbReference type="AlphaFoldDB" id="A0A834XJW2"/>
<evidence type="ECO:0000313" key="1">
    <source>
        <dbReference type="EMBL" id="KAF7845524.1"/>
    </source>
</evidence>
<protein>
    <submittedName>
        <fullName evidence="1">Uncharacterized protein</fullName>
    </submittedName>
</protein>